<keyword evidence="3" id="KW-1185">Reference proteome</keyword>
<proteinExistence type="predicted"/>
<evidence type="ECO:0000313" key="3">
    <source>
        <dbReference type="Proteomes" id="UP000316225"/>
    </source>
</evidence>
<sequence>MKTAFAAICAMSLVTAAAHAAPADFKDRIPSDVTDMKTLDVKEDGDAVLARFEGKAGRAMLSILPAPGQAKGETGYDPQVPSGHTVPAQRVLLTALQENLEKGTSALGESYNTSTPKFEPVEIKDESGTKFMDLSCASVLRQQSEGGEGALMLLDRICAATKAEDAVLLRMTAPVEREYLDPQNNAQLVFAGEVYQRLLDED</sequence>
<comment type="caution">
    <text evidence="2">The sequence shown here is derived from an EMBL/GenBank/DDBJ whole genome shotgun (WGS) entry which is preliminary data.</text>
</comment>
<dbReference type="Proteomes" id="UP000316225">
    <property type="component" value="Unassembled WGS sequence"/>
</dbReference>
<reference evidence="2 3" key="1">
    <citation type="journal article" date="2015" name="Stand. Genomic Sci.">
        <title>Genomic Encyclopedia of Bacterial and Archaeal Type Strains, Phase III: the genomes of soil and plant-associated and newly described type strains.</title>
        <authorList>
            <person name="Whitman W.B."/>
            <person name="Woyke T."/>
            <person name="Klenk H.P."/>
            <person name="Zhou Y."/>
            <person name="Lilburn T.G."/>
            <person name="Beck B.J."/>
            <person name="De Vos P."/>
            <person name="Vandamme P."/>
            <person name="Eisen J.A."/>
            <person name="Garrity G."/>
            <person name="Hugenholtz P."/>
            <person name="Kyrpides N.C."/>
        </authorList>
    </citation>
    <scope>NUCLEOTIDE SEQUENCE [LARGE SCALE GENOMIC DNA]</scope>
    <source>
        <strain evidence="2 3">CGMCC 1.5364</strain>
    </source>
</reference>
<evidence type="ECO:0000256" key="1">
    <source>
        <dbReference type="SAM" id="SignalP"/>
    </source>
</evidence>
<evidence type="ECO:0000313" key="2">
    <source>
        <dbReference type="EMBL" id="TWI37067.1"/>
    </source>
</evidence>
<gene>
    <name evidence="2" type="ORF">IQ24_00858</name>
</gene>
<dbReference type="AlphaFoldDB" id="A0A562NXV7"/>
<feature type="chain" id="PRO_5021712957" evidence="1">
    <location>
        <begin position="21"/>
        <end position="202"/>
    </location>
</feature>
<dbReference type="EMBL" id="VLKU01000002">
    <property type="protein sequence ID" value="TWI37067.1"/>
    <property type="molecule type" value="Genomic_DNA"/>
</dbReference>
<dbReference type="RefSeq" id="WP_145396558.1">
    <property type="nucleotide sequence ID" value="NZ_VLKU01000002.1"/>
</dbReference>
<name>A0A562NXV7_9RHOB</name>
<dbReference type="OrthoDB" id="8479671at2"/>
<protein>
    <submittedName>
        <fullName evidence="2">Uncharacterized protein</fullName>
    </submittedName>
</protein>
<keyword evidence="1" id="KW-0732">Signal</keyword>
<accession>A0A562NXV7</accession>
<organism evidence="2 3">
    <name type="scientific">Paracoccus sulfuroxidans</name>
    <dbReference type="NCBI Taxonomy" id="384678"/>
    <lineage>
        <taxon>Bacteria</taxon>
        <taxon>Pseudomonadati</taxon>
        <taxon>Pseudomonadota</taxon>
        <taxon>Alphaproteobacteria</taxon>
        <taxon>Rhodobacterales</taxon>
        <taxon>Paracoccaceae</taxon>
        <taxon>Paracoccus</taxon>
    </lineage>
</organism>
<feature type="signal peptide" evidence="1">
    <location>
        <begin position="1"/>
        <end position="20"/>
    </location>
</feature>